<evidence type="ECO:0000256" key="1">
    <source>
        <dbReference type="ARBA" id="ARBA00004571"/>
    </source>
</evidence>
<accession>A0ABP8HIH8</accession>
<keyword evidence="12" id="KW-0675">Receptor</keyword>
<dbReference type="SUPFAM" id="SSF49464">
    <property type="entry name" value="Carboxypeptidase regulatory domain-like"/>
    <property type="match status" value="1"/>
</dbReference>
<evidence type="ECO:0000256" key="3">
    <source>
        <dbReference type="ARBA" id="ARBA00022452"/>
    </source>
</evidence>
<keyword evidence="6 8" id="KW-0472">Membrane</keyword>
<gene>
    <name evidence="12" type="ORF">GCM10023184_37200</name>
</gene>
<keyword evidence="3 8" id="KW-1134">Transmembrane beta strand</keyword>
<dbReference type="InterPro" id="IPR000531">
    <property type="entry name" value="Beta-barrel_TonB"/>
</dbReference>
<dbReference type="NCBIfam" id="TIGR04056">
    <property type="entry name" value="OMP_RagA_SusC"/>
    <property type="match status" value="1"/>
</dbReference>
<reference evidence="13" key="1">
    <citation type="journal article" date="2019" name="Int. J. Syst. Evol. Microbiol.">
        <title>The Global Catalogue of Microorganisms (GCM) 10K type strain sequencing project: providing services to taxonomists for standard genome sequencing and annotation.</title>
        <authorList>
            <consortium name="The Broad Institute Genomics Platform"/>
            <consortium name="The Broad Institute Genome Sequencing Center for Infectious Disease"/>
            <person name="Wu L."/>
            <person name="Ma J."/>
        </authorList>
    </citation>
    <scope>NUCLEOTIDE SEQUENCE [LARGE SCALE GENOMIC DNA]</scope>
    <source>
        <strain evidence="13">JCM 17919</strain>
    </source>
</reference>
<dbReference type="InterPro" id="IPR036942">
    <property type="entry name" value="Beta-barrel_TonB_sf"/>
</dbReference>
<comment type="subcellular location">
    <subcellularLocation>
        <location evidence="1 8">Cell outer membrane</location>
        <topology evidence="1 8">Multi-pass membrane protein</topology>
    </subcellularLocation>
</comment>
<protein>
    <submittedName>
        <fullName evidence="12">TonB-dependent receptor</fullName>
    </submittedName>
</protein>
<dbReference type="Gene3D" id="2.170.130.10">
    <property type="entry name" value="TonB-dependent receptor, plug domain"/>
    <property type="match status" value="1"/>
</dbReference>
<keyword evidence="2 8" id="KW-0813">Transport</keyword>
<proteinExistence type="inferred from homology"/>
<dbReference type="RefSeq" id="WP_345257345.1">
    <property type="nucleotide sequence ID" value="NZ_BAABGY010000011.1"/>
</dbReference>
<dbReference type="NCBIfam" id="TIGR04057">
    <property type="entry name" value="SusC_RagA_signa"/>
    <property type="match status" value="1"/>
</dbReference>
<keyword evidence="5 9" id="KW-0798">TonB box</keyword>
<evidence type="ECO:0000256" key="2">
    <source>
        <dbReference type="ARBA" id="ARBA00022448"/>
    </source>
</evidence>
<evidence type="ECO:0000259" key="10">
    <source>
        <dbReference type="Pfam" id="PF00593"/>
    </source>
</evidence>
<keyword evidence="4 8" id="KW-0812">Transmembrane</keyword>
<dbReference type="Proteomes" id="UP001501725">
    <property type="component" value="Unassembled WGS sequence"/>
</dbReference>
<keyword evidence="13" id="KW-1185">Reference proteome</keyword>
<dbReference type="Pfam" id="PF00593">
    <property type="entry name" value="TonB_dep_Rec_b-barrel"/>
    <property type="match status" value="1"/>
</dbReference>
<comment type="caution">
    <text evidence="12">The sequence shown here is derived from an EMBL/GenBank/DDBJ whole genome shotgun (WGS) entry which is preliminary data.</text>
</comment>
<evidence type="ECO:0000259" key="11">
    <source>
        <dbReference type="Pfam" id="PF07715"/>
    </source>
</evidence>
<comment type="similarity">
    <text evidence="8 9">Belongs to the TonB-dependent receptor family.</text>
</comment>
<evidence type="ECO:0000256" key="9">
    <source>
        <dbReference type="RuleBase" id="RU003357"/>
    </source>
</evidence>
<evidence type="ECO:0000313" key="12">
    <source>
        <dbReference type="EMBL" id="GAA4339818.1"/>
    </source>
</evidence>
<dbReference type="InterPro" id="IPR023997">
    <property type="entry name" value="TonB-dep_OMP_SusC/RagA_CS"/>
</dbReference>
<dbReference type="PROSITE" id="PS52016">
    <property type="entry name" value="TONB_DEPENDENT_REC_3"/>
    <property type="match status" value="1"/>
</dbReference>
<dbReference type="InterPro" id="IPR023996">
    <property type="entry name" value="TonB-dep_OMP_SusC/RagA"/>
</dbReference>
<dbReference type="Pfam" id="PF13715">
    <property type="entry name" value="CarbopepD_reg_2"/>
    <property type="match status" value="1"/>
</dbReference>
<dbReference type="InterPro" id="IPR037066">
    <property type="entry name" value="Plug_dom_sf"/>
</dbReference>
<organism evidence="12 13">
    <name type="scientific">Flaviaesturariibacter amylovorans</name>
    <dbReference type="NCBI Taxonomy" id="1084520"/>
    <lineage>
        <taxon>Bacteria</taxon>
        <taxon>Pseudomonadati</taxon>
        <taxon>Bacteroidota</taxon>
        <taxon>Chitinophagia</taxon>
        <taxon>Chitinophagales</taxon>
        <taxon>Chitinophagaceae</taxon>
        <taxon>Flaviaestuariibacter</taxon>
    </lineage>
</organism>
<dbReference type="Gene3D" id="2.60.40.1120">
    <property type="entry name" value="Carboxypeptidase-like, regulatory domain"/>
    <property type="match status" value="1"/>
</dbReference>
<feature type="domain" description="TonB-dependent receptor plug" evidence="11">
    <location>
        <begin position="216"/>
        <end position="338"/>
    </location>
</feature>
<name>A0ABP8HIH8_9BACT</name>
<evidence type="ECO:0000313" key="13">
    <source>
        <dbReference type="Proteomes" id="UP001501725"/>
    </source>
</evidence>
<evidence type="ECO:0000256" key="8">
    <source>
        <dbReference type="PROSITE-ProRule" id="PRU01360"/>
    </source>
</evidence>
<sequence length="1087" mass="119033">MQTTVHGKRVRPHPTLKRGALFLCLFLFSLFAQGQTLTLSLKKVPLESAFLAIERQSPYRFTYTVEVLQATSPVTLEVSGASLETVLARLFEGQPLSYTVNKNYISVHRKAVPEKPAKSAAELTLDGIVRNDRGEPVPRATVAVKGSGRTVVTDAAGRFSIPGMTGQETLLITSIGHSARELAVNGRSRLEVILPIQSSMLDETVVIGYGTTTRRFSTGSVSRITAAEIARQPVTNPLAALQGRVAGLSVVQANGLPGSNFNVQIRGQNSIKQGTQPLYIIDGVPLMLNSTLAQVSPFISTTVTNPLNAINPSDIESIEVLKDADATAIYGSQGANGVVLITTKKGAGNKTRLSVNAYTGFSHVGRTARLLNTDQYLAMRREAFANDGVAPTAASAPDLLVWDSTRYTDWTKELIGGTARFSNIQATLSGGSRQSNILFSAGYSKETTVFPSNEPALRGSMRLNAGHQSTNGRFRADFSALYTLENKILPATDLTASILLPPNIPAMKDSAGNLAWVPGFDNPYAIGLQEYRGQNQTFLSNVLLQFEIVKGLTIKSSFGFSRMSSDEESRLPIKALRPSASARGSLQMGNAAATNWIAEPQLGYHRTVGQSRFEAMAGLSLQERRQKGNTITGSQYTSDDLLGNLAAAGQLSASNYRSQYNYTAVFGRLSYSYAKRYLLNLNARRDGSSRFGPANRFANFGAVGAGWVLSEEPFLQKRPSWINFAKIRGSYGVTGNDQIGDYLYLDAWTAAAAYQYGGAAGVLPSRLFNPYFQWERNRKLEVAADLILFQNRLSLTAAWYRNRSDNQLINYRLPSQTGFTTLLKNLDALVQNTGLEFEATSKNFTAGNFRWNTAFNISFPRNKLLRYPGLEISSDRFSYAIDQPLSVLHGFNYEGVDPQTGVYVFTDVNKDNLINSAGDAIPVGAMAVKYQGGLQNTFHYKGWEADFFFQFVNQTGRNYLAQIGARPGFQSNQPAYVLERWQAPGDAALVERFTQSTGTPAYAAYNNYRNSSASLSDASFIRLKNVSLAYSLPEKWLRKVKMEQVRLYIEGRNLLTITSYKGADPETQILTTLPPLKTLVAGVQLNF</sequence>
<feature type="domain" description="TonB-dependent receptor-like beta-barrel" evidence="10">
    <location>
        <begin position="530"/>
        <end position="1054"/>
    </location>
</feature>
<dbReference type="InterPro" id="IPR039426">
    <property type="entry name" value="TonB-dep_rcpt-like"/>
</dbReference>
<evidence type="ECO:0000256" key="6">
    <source>
        <dbReference type="ARBA" id="ARBA00023136"/>
    </source>
</evidence>
<dbReference type="Pfam" id="PF07715">
    <property type="entry name" value="Plug"/>
    <property type="match status" value="1"/>
</dbReference>
<dbReference type="InterPro" id="IPR012910">
    <property type="entry name" value="Plug_dom"/>
</dbReference>
<evidence type="ECO:0000256" key="5">
    <source>
        <dbReference type="ARBA" id="ARBA00023077"/>
    </source>
</evidence>
<dbReference type="InterPro" id="IPR008969">
    <property type="entry name" value="CarboxyPept-like_regulatory"/>
</dbReference>
<keyword evidence="7 8" id="KW-0998">Cell outer membrane</keyword>
<dbReference type="Gene3D" id="2.40.170.20">
    <property type="entry name" value="TonB-dependent receptor, beta-barrel domain"/>
    <property type="match status" value="1"/>
</dbReference>
<evidence type="ECO:0000256" key="7">
    <source>
        <dbReference type="ARBA" id="ARBA00023237"/>
    </source>
</evidence>
<evidence type="ECO:0000256" key="4">
    <source>
        <dbReference type="ARBA" id="ARBA00022692"/>
    </source>
</evidence>
<dbReference type="SUPFAM" id="SSF56935">
    <property type="entry name" value="Porins"/>
    <property type="match status" value="1"/>
</dbReference>
<dbReference type="EMBL" id="BAABGY010000011">
    <property type="protein sequence ID" value="GAA4339818.1"/>
    <property type="molecule type" value="Genomic_DNA"/>
</dbReference>